<sequence length="114" mass="12023">MRQGLPVSTTHFTGTTVVPVGSAVSTGVPSECPTPSFERPRERKFHAVFASLSASKPQAGQECSRTQSGFSVSTPQLAHSFVVPSGSTSTKCVPSPHCATRSLRSLRCFLRTGA</sequence>
<reference evidence="1 4" key="1">
    <citation type="submission" date="2014-06" db="EMBL/GenBank/DDBJ databases">
        <title>Secret life of haloarchaea: discovery of obligatory anaerobic haloarchaea growing by dissimilatory sulfur reduction.</title>
        <authorList>
            <person name="Sorokin D.Y."/>
            <person name="Kublanov I.V."/>
            <person name="Gavrilov S.N."/>
            <person name="Ferrer M."/>
            <person name="Golyshin P.N."/>
            <person name="Messina E."/>
            <person name="La Cono V."/>
            <person name="Yakimov M.M."/>
        </authorList>
    </citation>
    <scope>NUCLEOTIDE SEQUENCE [LARGE SCALE GENOMIC DNA]</scope>
    <source>
        <strain evidence="1 4">HSR2</strain>
        <plasmid evidence="1 4">pHSR2-01</plasmid>
    </source>
</reference>
<dbReference type="EMBL" id="CP008875">
    <property type="protein sequence ID" value="AKH98730.1"/>
    <property type="molecule type" value="Genomic_DNA"/>
</dbReference>
<dbReference type="AlphaFoldDB" id="A0A0F7PEV6"/>
<organism evidence="1 4">
    <name type="scientific">Halanaeroarchaeum sulfurireducens</name>
    <dbReference type="NCBI Taxonomy" id="1604004"/>
    <lineage>
        <taxon>Archaea</taxon>
        <taxon>Methanobacteriati</taxon>
        <taxon>Methanobacteriota</taxon>
        <taxon>Stenosarchaea group</taxon>
        <taxon>Halobacteria</taxon>
        <taxon>Halobacteriales</taxon>
        <taxon>Halobacteriaceae</taxon>
        <taxon>Halanaeroarchaeum</taxon>
    </lineage>
</organism>
<evidence type="ECO:0000313" key="4">
    <source>
        <dbReference type="Proteomes" id="UP000069906"/>
    </source>
</evidence>
<dbReference type="HOGENOM" id="CLU_2115396_0_0_2"/>
<accession>A0A0F7PEV6</accession>
<reference evidence="2 3" key="3">
    <citation type="journal article" date="2016" name="Stand. Genomic Sci.">
        <title>Complete genome sequence of 'Halanaeroarchaeum sulfurireducens' M27-SA2, a sulfur-reducing and acetate-oxidizing haloarchaeon from the deep-sea hypersaline anoxic lake Medee.</title>
        <authorList>
            <person name="Messina E."/>
            <person name="Sorokin D.Y."/>
            <person name="Kublanov I.V."/>
            <person name="Toshchakov S."/>
            <person name="Lopatina A."/>
            <person name="Arcadi E."/>
            <person name="Smedile F."/>
            <person name="La Spada G."/>
            <person name="La Cono V."/>
            <person name="Yakimov M.M."/>
        </authorList>
    </citation>
    <scope>NUCLEOTIDE SEQUENCE [LARGE SCALE GENOMIC DNA]</scope>
    <source>
        <strain evidence="2 3">M27-SA2</strain>
        <plasmid evidence="3">Plasmid pM27-SA2-01</plasmid>
        <plasmid evidence="2">pM27-SA2-01</plasmid>
    </source>
</reference>
<geneLocation type="plasmid" evidence="1 4">
    <name>pHSR2-01</name>
</geneLocation>
<dbReference type="EMBL" id="CP011565">
    <property type="protein sequence ID" value="ALG83174.1"/>
    <property type="molecule type" value="Genomic_DNA"/>
</dbReference>
<dbReference type="Proteomes" id="UP000069906">
    <property type="component" value="Plasmid pHSR2-01"/>
</dbReference>
<keyword evidence="1" id="KW-0614">Plasmid</keyword>
<evidence type="ECO:0000313" key="3">
    <source>
        <dbReference type="Proteomes" id="UP000060390"/>
    </source>
</evidence>
<protein>
    <submittedName>
        <fullName evidence="1">Transposase, IS605 OrfB family protein</fullName>
    </submittedName>
</protein>
<keyword evidence="4" id="KW-1185">Reference proteome</keyword>
<evidence type="ECO:0000313" key="1">
    <source>
        <dbReference type="EMBL" id="AKH98730.1"/>
    </source>
</evidence>
<geneLocation type="plasmid" evidence="2 3">
    <name>pM27-SA2-01</name>
</geneLocation>
<gene>
    <name evidence="2" type="ORF">HLASA_3106</name>
    <name evidence="1" type="ORF">HLASF_3104</name>
</gene>
<name>A0A0F7PEV6_9EURY</name>
<proteinExistence type="predicted"/>
<dbReference type="Proteomes" id="UP000060390">
    <property type="component" value="Plasmid pM27-SA2-01"/>
</dbReference>
<evidence type="ECO:0000313" key="2">
    <source>
        <dbReference type="EMBL" id="ALG83174.1"/>
    </source>
</evidence>
<dbReference type="KEGG" id="hsf:HLASA_3106"/>
<reference evidence="3" key="2">
    <citation type="submission" date="2015-05" db="EMBL/GenBank/DDBJ databases">
        <title>Complete genome sequence of Halanaeroarchaeum sulfurireducens type strain M27-SA2, a sulfate-reducer haloarchaeon from marine anoxic lake Medee.</title>
        <authorList>
            <person name="Messina E."/>
            <person name="Kublanov I.V."/>
            <person name="Toshchakov S."/>
            <person name="Arcadi E."/>
            <person name="La Spada G."/>
            <person name="La Cono V."/>
            <person name="Yakimov M.M."/>
        </authorList>
    </citation>
    <scope>NUCLEOTIDE SEQUENCE [LARGE SCALE GENOMIC DNA]</scope>
    <source>
        <strain evidence="3">M27-SA2</strain>
        <plasmid evidence="3">Plasmid pM27-SA2-01</plasmid>
    </source>
</reference>
<dbReference type="KEGG" id="hsu:HLASF_3104"/>